<reference evidence="3" key="1">
    <citation type="submission" date="2017-06" db="EMBL/GenBank/DDBJ databases">
        <title>Genome analysis of Fimbriiglobus ruber SP5, the first member of the order Planctomycetales with confirmed chitinolytic capability.</title>
        <authorList>
            <person name="Ravin N.V."/>
            <person name="Rakitin A.L."/>
            <person name="Ivanova A.A."/>
            <person name="Beletsky A.V."/>
            <person name="Kulichevskaya I.S."/>
            <person name="Mardanov A.V."/>
            <person name="Dedysh S.N."/>
        </authorList>
    </citation>
    <scope>NUCLEOTIDE SEQUENCE [LARGE SCALE GENOMIC DNA]</scope>
    <source>
        <strain evidence="3">SP5</strain>
    </source>
</reference>
<feature type="region of interest" description="Disordered" evidence="1">
    <location>
        <begin position="1"/>
        <end position="27"/>
    </location>
</feature>
<accession>A0A225EDX9</accession>
<dbReference type="AlphaFoldDB" id="A0A225EDX9"/>
<dbReference type="Proteomes" id="UP000214646">
    <property type="component" value="Unassembled WGS sequence"/>
</dbReference>
<evidence type="ECO:0000256" key="1">
    <source>
        <dbReference type="SAM" id="MobiDB-lite"/>
    </source>
</evidence>
<dbReference type="EMBL" id="NIDE01000001">
    <property type="protein sequence ID" value="OWK46605.1"/>
    <property type="molecule type" value="Genomic_DNA"/>
</dbReference>
<dbReference type="RefSeq" id="WP_088251811.1">
    <property type="nucleotide sequence ID" value="NZ_NIDE01000001.1"/>
</dbReference>
<proteinExistence type="predicted"/>
<feature type="compositionally biased region" description="Basic and acidic residues" evidence="1">
    <location>
        <begin position="1"/>
        <end position="21"/>
    </location>
</feature>
<protein>
    <submittedName>
        <fullName evidence="2">Uncharacterized protein</fullName>
    </submittedName>
</protein>
<keyword evidence="3" id="KW-1185">Reference proteome</keyword>
<name>A0A225EDX9_9BACT</name>
<sequence length="157" mass="17357">MANHEDRQFPAKYEPGREKNGHFAKGNKLSVGVKSGPTILKKLNTLRELWYDATSVDDMLEVKAELMKIIKTCPEWDVKLKAIVYYTDRQLGKPTEHVQVSQESTSTSLNLNLSPEQAATLTEAARILSGETIDVPALAEASVTPLSFQVEAVEVEA</sequence>
<evidence type="ECO:0000313" key="3">
    <source>
        <dbReference type="Proteomes" id="UP000214646"/>
    </source>
</evidence>
<organism evidence="2 3">
    <name type="scientific">Fimbriiglobus ruber</name>
    <dbReference type="NCBI Taxonomy" id="1908690"/>
    <lineage>
        <taxon>Bacteria</taxon>
        <taxon>Pseudomonadati</taxon>
        <taxon>Planctomycetota</taxon>
        <taxon>Planctomycetia</taxon>
        <taxon>Gemmatales</taxon>
        <taxon>Gemmataceae</taxon>
        <taxon>Fimbriiglobus</taxon>
    </lineage>
</organism>
<comment type="caution">
    <text evidence="2">The sequence shown here is derived from an EMBL/GenBank/DDBJ whole genome shotgun (WGS) entry which is preliminary data.</text>
</comment>
<gene>
    <name evidence="2" type="ORF">FRUB_00304</name>
</gene>
<evidence type="ECO:0000313" key="2">
    <source>
        <dbReference type="EMBL" id="OWK46605.1"/>
    </source>
</evidence>